<protein>
    <recommendedName>
        <fullName evidence="1">Methyltransferase domain-containing protein</fullName>
    </recommendedName>
</protein>
<reference evidence="3" key="1">
    <citation type="journal article" date="2019" name="Int. J. Syst. Evol. Microbiol.">
        <title>The Global Catalogue of Microorganisms (GCM) 10K type strain sequencing project: providing services to taxonomists for standard genome sequencing and annotation.</title>
        <authorList>
            <consortium name="The Broad Institute Genomics Platform"/>
            <consortium name="The Broad Institute Genome Sequencing Center for Infectious Disease"/>
            <person name="Wu L."/>
            <person name="Ma J."/>
        </authorList>
    </citation>
    <scope>NUCLEOTIDE SEQUENCE [LARGE SCALE GENOMIC DNA]</scope>
    <source>
        <strain evidence="3">JCM 17986</strain>
    </source>
</reference>
<feature type="domain" description="Methyltransferase" evidence="1">
    <location>
        <begin position="53"/>
        <end position="142"/>
    </location>
</feature>
<dbReference type="EMBL" id="BAABHS010000001">
    <property type="protein sequence ID" value="GAA4947847.1"/>
    <property type="molecule type" value="Genomic_DNA"/>
</dbReference>
<dbReference type="Gene3D" id="3.40.50.150">
    <property type="entry name" value="Vaccinia Virus protein VP39"/>
    <property type="match status" value="1"/>
</dbReference>
<evidence type="ECO:0000313" key="2">
    <source>
        <dbReference type="EMBL" id="GAA4947847.1"/>
    </source>
</evidence>
<dbReference type="InterPro" id="IPR041698">
    <property type="entry name" value="Methyltransf_25"/>
</dbReference>
<dbReference type="InterPro" id="IPR029063">
    <property type="entry name" value="SAM-dependent_MTases_sf"/>
</dbReference>
<keyword evidence="3" id="KW-1185">Reference proteome</keyword>
<dbReference type="RefSeq" id="WP_345673512.1">
    <property type="nucleotide sequence ID" value="NZ_BAABHS010000001.1"/>
</dbReference>
<evidence type="ECO:0000313" key="3">
    <source>
        <dbReference type="Proteomes" id="UP001500466"/>
    </source>
</evidence>
<gene>
    <name evidence="2" type="ORF">GCM10023205_04800</name>
</gene>
<name>A0ABP9GMI6_9ACTN</name>
<dbReference type="Proteomes" id="UP001500466">
    <property type="component" value="Unassembled WGS sequence"/>
</dbReference>
<comment type="caution">
    <text evidence="2">The sequence shown here is derived from an EMBL/GenBank/DDBJ whole genome shotgun (WGS) entry which is preliminary data.</text>
</comment>
<proteinExistence type="predicted"/>
<organism evidence="2 3">
    <name type="scientific">Yinghuangia aomiensis</name>
    <dbReference type="NCBI Taxonomy" id="676205"/>
    <lineage>
        <taxon>Bacteria</taxon>
        <taxon>Bacillati</taxon>
        <taxon>Actinomycetota</taxon>
        <taxon>Actinomycetes</taxon>
        <taxon>Kitasatosporales</taxon>
        <taxon>Streptomycetaceae</taxon>
        <taxon>Yinghuangia</taxon>
    </lineage>
</organism>
<sequence>MTRNENDGQADAEAYWDGEFAEGRFLGLAPEPFVEDILTAADSEGLLPGTGLYVGVGNGRNYLPLVAGGLDLLGLDISAVGLAELARRAPERAGRLLHGSLDSLPGGATYPVVLGIQVFQHGTRDQARGLLEAALHRVAPDGLFCVRVNAIGTDIVRDHDVIGEHDDGSRTVLYRPGGHRPDKVGLAVHFYSETELASLLAGCEPVLPIRLTRRERSPEQGGTWAQWEAIVRVPAQTGDER</sequence>
<dbReference type="Pfam" id="PF13649">
    <property type="entry name" value="Methyltransf_25"/>
    <property type="match status" value="1"/>
</dbReference>
<evidence type="ECO:0000259" key="1">
    <source>
        <dbReference type="Pfam" id="PF13649"/>
    </source>
</evidence>
<accession>A0ABP9GMI6</accession>
<dbReference type="SUPFAM" id="SSF53335">
    <property type="entry name" value="S-adenosyl-L-methionine-dependent methyltransferases"/>
    <property type="match status" value="1"/>
</dbReference>